<dbReference type="OrthoDB" id="5540761at2"/>
<gene>
    <name evidence="2" type="ORF">dsat_1069</name>
</gene>
<keyword evidence="3" id="KW-1185">Reference proteome</keyword>
<keyword evidence="1" id="KW-0812">Transmembrane</keyword>
<feature type="transmembrane region" description="Helical" evidence="1">
    <location>
        <begin position="6"/>
        <end position="26"/>
    </location>
</feature>
<dbReference type="AlphaFoldDB" id="S7T1J0"/>
<name>S7T1J0_9BACT</name>
<protein>
    <submittedName>
        <fullName evidence="2">Uncharacterized protein</fullName>
    </submittedName>
</protein>
<keyword evidence="1" id="KW-0472">Membrane</keyword>
<feature type="transmembrane region" description="Helical" evidence="1">
    <location>
        <begin position="143"/>
        <end position="162"/>
    </location>
</feature>
<evidence type="ECO:0000313" key="2">
    <source>
        <dbReference type="EMBL" id="EPR30942.1"/>
    </source>
</evidence>
<sequence length="180" mass="21066">MLELVIWYLAGLLIWAVFTVLIYKSVCLRTQKKWPRRLALAIMILLPTWDFVLGAVLFKPACMLLAKQEYYGDCGELVGYDCSRFSLGYNPDDVYEVCPYRVDRKRYVVGLMSVVMSDYYDVRCGKRIGRRDNVFLREYFPMYLFPFFTWIAGSGGAFVECYDGNHYKKFRGIILNRGEN</sequence>
<proteinExistence type="predicted"/>
<dbReference type="EMBL" id="ATHI01000030">
    <property type="protein sequence ID" value="EPR30942.1"/>
    <property type="molecule type" value="Genomic_DNA"/>
</dbReference>
<evidence type="ECO:0000313" key="3">
    <source>
        <dbReference type="Proteomes" id="UP000014975"/>
    </source>
</evidence>
<reference evidence="2 3" key="1">
    <citation type="journal article" date="2013" name="Genome Announc.">
        <title>Draft genome sequences for three mercury-methylating, sulfate-reducing bacteria.</title>
        <authorList>
            <person name="Brown S.D."/>
            <person name="Hurt R.A.Jr."/>
            <person name="Gilmour C.C."/>
            <person name="Elias D.A."/>
        </authorList>
    </citation>
    <scope>NUCLEOTIDE SEQUENCE [LARGE SCALE GENOMIC DNA]</scope>
    <source>
        <strain evidence="2 3">DSM 16529</strain>
    </source>
</reference>
<organism evidence="2 3">
    <name type="scientific">Alkalidesulfovibrio alkalitolerans DSM 16529</name>
    <dbReference type="NCBI Taxonomy" id="1121439"/>
    <lineage>
        <taxon>Bacteria</taxon>
        <taxon>Pseudomonadati</taxon>
        <taxon>Thermodesulfobacteriota</taxon>
        <taxon>Desulfovibrionia</taxon>
        <taxon>Desulfovibrionales</taxon>
        <taxon>Desulfovibrionaceae</taxon>
        <taxon>Alkalidesulfovibrio</taxon>
    </lineage>
</organism>
<feature type="transmembrane region" description="Helical" evidence="1">
    <location>
        <begin position="38"/>
        <end position="58"/>
    </location>
</feature>
<accession>S7T1J0</accession>
<evidence type="ECO:0000256" key="1">
    <source>
        <dbReference type="SAM" id="Phobius"/>
    </source>
</evidence>
<comment type="caution">
    <text evidence="2">The sequence shown here is derived from an EMBL/GenBank/DDBJ whole genome shotgun (WGS) entry which is preliminary data.</text>
</comment>
<keyword evidence="1" id="KW-1133">Transmembrane helix</keyword>
<dbReference type="RefSeq" id="WP_020887766.1">
    <property type="nucleotide sequence ID" value="NZ_ATHI01000030.1"/>
</dbReference>
<dbReference type="Proteomes" id="UP000014975">
    <property type="component" value="Unassembled WGS sequence"/>
</dbReference>